<sequence length="302" mass="31527">MERKQVEYFLAVAAHGSFTSAANSLRVAQPSLSYAIRALEKELGTPLFRRLGRGVALTSTGEALLAPAREVLRDFSKLQAEARRVTELVSGRLDIVAVTTLTIDPLAAFVGEFRNRYPGVELSISDPENAAAVVDLVRRGDRELGLTERGVPADGVETFGLPEQEVFAVLPPKTEQSESVPVRGLAGLDIVTTPQGTTSRSFVDGVLASAGATLRIAVEVTHRAAIVPLVLAGAGATLMPGRLARDAAALGAVIAPLDPPVTRHGVLVFPCGPLSPAAQAFVDLVAHSCESEDAAPGASVQA</sequence>
<evidence type="ECO:0000259" key="5">
    <source>
        <dbReference type="PROSITE" id="PS50931"/>
    </source>
</evidence>
<comment type="similarity">
    <text evidence="1">Belongs to the LysR transcriptional regulatory family.</text>
</comment>
<evidence type="ECO:0000256" key="1">
    <source>
        <dbReference type="ARBA" id="ARBA00009437"/>
    </source>
</evidence>
<dbReference type="Pfam" id="PF03466">
    <property type="entry name" value="LysR_substrate"/>
    <property type="match status" value="1"/>
</dbReference>
<protein>
    <submittedName>
        <fullName evidence="6">LysR substrate-binding domain-containing protein</fullName>
    </submittedName>
</protein>
<comment type="caution">
    <text evidence="6">The sequence shown here is derived from an EMBL/GenBank/DDBJ whole genome shotgun (WGS) entry which is preliminary data.</text>
</comment>
<dbReference type="Gene3D" id="3.40.190.290">
    <property type="match status" value="1"/>
</dbReference>
<dbReference type="Gene3D" id="1.10.10.10">
    <property type="entry name" value="Winged helix-like DNA-binding domain superfamily/Winged helix DNA-binding domain"/>
    <property type="match status" value="1"/>
</dbReference>
<evidence type="ECO:0000313" key="7">
    <source>
        <dbReference type="Proteomes" id="UP001501218"/>
    </source>
</evidence>
<evidence type="ECO:0000313" key="6">
    <source>
        <dbReference type="EMBL" id="GAA2357988.1"/>
    </source>
</evidence>
<dbReference type="InterPro" id="IPR005119">
    <property type="entry name" value="LysR_subst-bd"/>
</dbReference>
<dbReference type="RefSeq" id="WP_344135184.1">
    <property type="nucleotide sequence ID" value="NZ_BAAARA010000019.1"/>
</dbReference>
<dbReference type="CDD" id="cd05466">
    <property type="entry name" value="PBP2_LTTR_substrate"/>
    <property type="match status" value="1"/>
</dbReference>
<reference evidence="6 7" key="1">
    <citation type="journal article" date="2019" name="Int. J. Syst. Evol. Microbiol.">
        <title>The Global Catalogue of Microorganisms (GCM) 10K type strain sequencing project: providing services to taxonomists for standard genome sequencing and annotation.</title>
        <authorList>
            <consortium name="The Broad Institute Genomics Platform"/>
            <consortium name="The Broad Institute Genome Sequencing Center for Infectious Disease"/>
            <person name="Wu L."/>
            <person name="Ma J."/>
        </authorList>
    </citation>
    <scope>NUCLEOTIDE SEQUENCE [LARGE SCALE GENOMIC DNA]</scope>
    <source>
        <strain evidence="6 7">JCM 16221</strain>
    </source>
</reference>
<dbReference type="PRINTS" id="PR00039">
    <property type="entry name" value="HTHLYSR"/>
</dbReference>
<organism evidence="6 7">
    <name type="scientific">Saccharopolyspora halophila</name>
    <dbReference type="NCBI Taxonomy" id="405551"/>
    <lineage>
        <taxon>Bacteria</taxon>
        <taxon>Bacillati</taxon>
        <taxon>Actinomycetota</taxon>
        <taxon>Actinomycetes</taxon>
        <taxon>Pseudonocardiales</taxon>
        <taxon>Pseudonocardiaceae</taxon>
        <taxon>Saccharopolyspora</taxon>
    </lineage>
</organism>
<dbReference type="InterPro" id="IPR000847">
    <property type="entry name" value="LysR_HTH_N"/>
</dbReference>
<dbReference type="SUPFAM" id="SSF46785">
    <property type="entry name" value="Winged helix' DNA-binding domain"/>
    <property type="match status" value="1"/>
</dbReference>
<dbReference type="SUPFAM" id="SSF53850">
    <property type="entry name" value="Periplasmic binding protein-like II"/>
    <property type="match status" value="1"/>
</dbReference>
<evidence type="ECO:0000256" key="3">
    <source>
        <dbReference type="ARBA" id="ARBA00023125"/>
    </source>
</evidence>
<dbReference type="InterPro" id="IPR050950">
    <property type="entry name" value="HTH-type_LysR_regulators"/>
</dbReference>
<dbReference type="PROSITE" id="PS50931">
    <property type="entry name" value="HTH_LYSR"/>
    <property type="match status" value="1"/>
</dbReference>
<name>A0ABN3GRV6_9PSEU</name>
<evidence type="ECO:0000256" key="2">
    <source>
        <dbReference type="ARBA" id="ARBA00023015"/>
    </source>
</evidence>
<keyword evidence="3" id="KW-0238">DNA-binding</keyword>
<keyword evidence="7" id="KW-1185">Reference proteome</keyword>
<accession>A0ABN3GRV6</accession>
<dbReference type="PANTHER" id="PTHR30419">
    <property type="entry name" value="HTH-TYPE TRANSCRIPTIONAL REGULATOR YBHD"/>
    <property type="match status" value="1"/>
</dbReference>
<keyword evidence="4" id="KW-0804">Transcription</keyword>
<dbReference type="EMBL" id="BAAARA010000019">
    <property type="protein sequence ID" value="GAA2357988.1"/>
    <property type="molecule type" value="Genomic_DNA"/>
</dbReference>
<feature type="domain" description="HTH lysR-type" evidence="5">
    <location>
        <begin position="1"/>
        <end position="58"/>
    </location>
</feature>
<evidence type="ECO:0000256" key="4">
    <source>
        <dbReference type="ARBA" id="ARBA00023163"/>
    </source>
</evidence>
<dbReference type="InterPro" id="IPR036390">
    <property type="entry name" value="WH_DNA-bd_sf"/>
</dbReference>
<dbReference type="Pfam" id="PF00126">
    <property type="entry name" value="HTH_1"/>
    <property type="match status" value="1"/>
</dbReference>
<gene>
    <name evidence="6" type="ORF">GCM10009854_40430</name>
</gene>
<dbReference type="InterPro" id="IPR036388">
    <property type="entry name" value="WH-like_DNA-bd_sf"/>
</dbReference>
<dbReference type="Proteomes" id="UP001501218">
    <property type="component" value="Unassembled WGS sequence"/>
</dbReference>
<proteinExistence type="inferred from homology"/>
<keyword evidence="2" id="KW-0805">Transcription regulation</keyword>